<evidence type="ECO:0000313" key="4">
    <source>
        <dbReference type="Proteomes" id="UP000188320"/>
    </source>
</evidence>
<dbReference type="GO" id="GO:0003676">
    <property type="term" value="F:nucleic acid binding"/>
    <property type="evidence" value="ECO:0007669"/>
    <property type="project" value="InterPro"/>
</dbReference>
<dbReference type="Proteomes" id="UP000188320">
    <property type="component" value="Unassembled WGS sequence"/>
</dbReference>
<accession>A0A1R1PHX1</accession>
<feature type="non-terminal residue" evidence="3">
    <location>
        <position position="1"/>
    </location>
</feature>
<name>A0A1R1PHX1_ZANCU</name>
<feature type="domain" description="CCHC-type" evidence="2">
    <location>
        <begin position="60"/>
        <end position="76"/>
    </location>
</feature>
<comment type="caution">
    <text evidence="3">The sequence shown here is derived from an EMBL/GenBank/DDBJ whole genome shotgun (WGS) entry which is preliminary data.</text>
</comment>
<dbReference type="InterPro" id="IPR001878">
    <property type="entry name" value="Znf_CCHC"/>
</dbReference>
<dbReference type="AlphaFoldDB" id="A0A1R1PHX1"/>
<protein>
    <recommendedName>
        <fullName evidence="2">CCHC-type domain-containing protein</fullName>
    </recommendedName>
</protein>
<feature type="compositionally biased region" description="Basic and acidic residues" evidence="1">
    <location>
        <begin position="124"/>
        <end position="138"/>
    </location>
</feature>
<feature type="region of interest" description="Disordered" evidence="1">
    <location>
        <begin position="124"/>
        <end position="180"/>
    </location>
</feature>
<keyword evidence="4" id="KW-1185">Reference proteome</keyword>
<proteinExistence type="predicted"/>
<dbReference type="SUPFAM" id="SSF57756">
    <property type="entry name" value="Retrovirus zinc finger-like domains"/>
    <property type="match status" value="1"/>
</dbReference>
<reference evidence="4" key="1">
    <citation type="submission" date="2017-01" db="EMBL/GenBank/DDBJ databases">
        <authorList>
            <person name="Wang Y."/>
            <person name="White M."/>
            <person name="Kvist S."/>
            <person name="Moncalvo J.-M."/>
        </authorList>
    </citation>
    <scope>NUCLEOTIDE SEQUENCE [LARGE SCALE GENOMIC DNA]</scope>
    <source>
        <strain evidence="4">COL-18-3</strain>
    </source>
</reference>
<feature type="compositionally biased region" description="Basic residues" evidence="1">
    <location>
        <begin position="139"/>
        <end position="148"/>
    </location>
</feature>
<sequence>ELSQYGEVADIMALRVPGNNHFFVNSLKVLIKMHDLAILPTTLVVKDEKVNLIWDGAPASCTYCKIEGHWKSECPELAKQRKRNRPDRYREIKQMIAEGKNQIEQERQKEVEMNKELGMQNELENQHEHKRQEQEKHQNRERHQKKAKKEAEIEGARENENFIEDNENRMDERYDSAENIEYPKQTEIAKLEDMVVET</sequence>
<organism evidence="3 4">
    <name type="scientific">Zancudomyces culisetae</name>
    <name type="common">Gut fungus</name>
    <name type="synonym">Smittium culisetae</name>
    <dbReference type="NCBI Taxonomy" id="1213189"/>
    <lineage>
        <taxon>Eukaryota</taxon>
        <taxon>Fungi</taxon>
        <taxon>Fungi incertae sedis</taxon>
        <taxon>Zoopagomycota</taxon>
        <taxon>Kickxellomycotina</taxon>
        <taxon>Harpellomycetes</taxon>
        <taxon>Harpellales</taxon>
        <taxon>Legeriomycetaceae</taxon>
        <taxon>Zancudomyces</taxon>
    </lineage>
</organism>
<gene>
    <name evidence="3" type="ORF">AX774_g6006</name>
</gene>
<dbReference type="EMBL" id="LSSK01001155">
    <property type="protein sequence ID" value="OMH80556.1"/>
    <property type="molecule type" value="Genomic_DNA"/>
</dbReference>
<dbReference type="Gene3D" id="4.10.60.10">
    <property type="entry name" value="Zinc finger, CCHC-type"/>
    <property type="match status" value="1"/>
</dbReference>
<evidence type="ECO:0000256" key="1">
    <source>
        <dbReference type="SAM" id="MobiDB-lite"/>
    </source>
</evidence>
<dbReference type="OrthoDB" id="5554389at2759"/>
<evidence type="ECO:0000313" key="3">
    <source>
        <dbReference type="EMBL" id="OMH80556.1"/>
    </source>
</evidence>
<dbReference type="InterPro" id="IPR036875">
    <property type="entry name" value="Znf_CCHC_sf"/>
</dbReference>
<dbReference type="SMART" id="SM00343">
    <property type="entry name" value="ZnF_C2HC"/>
    <property type="match status" value="1"/>
</dbReference>
<dbReference type="GO" id="GO:0008270">
    <property type="term" value="F:zinc ion binding"/>
    <property type="evidence" value="ECO:0007669"/>
    <property type="project" value="InterPro"/>
</dbReference>
<feature type="compositionally biased region" description="Basic and acidic residues" evidence="1">
    <location>
        <begin position="149"/>
        <end position="176"/>
    </location>
</feature>
<evidence type="ECO:0000259" key="2">
    <source>
        <dbReference type="SMART" id="SM00343"/>
    </source>
</evidence>